<feature type="non-terminal residue" evidence="1">
    <location>
        <position position="1"/>
    </location>
</feature>
<dbReference type="AlphaFoldDB" id="A0A0L0EZ79"/>
<accession>A0A0L0EZ79</accession>
<protein>
    <submittedName>
        <fullName evidence="1">Uncharacterized protein</fullName>
    </submittedName>
</protein>
<sequence>MVLQYEWVVNGTSRILNSAGTFLDLTGRTAAEGEMGLLGVRANIGCLSRDSFS</sequence>
<dbReference type="EMBL" id="KQ253634">
    <property type="protein sequence ID" value="KNC69711.1"/>
    <property type="molecule type" value="Genomic_DNA"/>
</dbReference>
<evidence type="ECO:0000313" key="2">
    <source>
        <dbReference type="Proteomes" id="UP000054560"/>
    </source>
</evidence>
<reference evidence="1 2" key="1">
    <citation type="submission" date="2011-02" db="EMBL/GenBank/DDBJ databases">
        <title>The Genome Sequence of Sphaeroforma arctica JP610.</title>
        <authorList>
            <consortium name="The Broad Institute Genome Sequencing Platform"/>
            <person name="Russ C."/>
            <person name="Cuomo C."/>
            <person name="Young S.K."/>
            <person name="Zeng Q."/>
            <person name="Gargeya S."/>
            <person name="Alvarado L."/>
            <person name="Berlin A."/>
            <person name="Chapman S.B."/>
            <person name="Chen Z."/>
            <person name="Freedman E."/>
            <person name="Gellesch M."/>
            <person name="Goldberg J."/>
            <person name="Griggs A."/>
            <person name="Gujja S."/>
            <person name="Heilman E."/>
            <person name="Heiman D."/>
            <person name="Howarth C."/>
            <person name="Mehta T."/>
            <person name="Neiman D."/>
            <person name="Pearson M."/>
            <person name="Roberts A."/>
            <person name="Saif S."/>
            <person name="Shea T."/>
            <person name="Shenoy N."/>
            <person name="Sisk P."/>
            <person name="Stolte C."/>
            <person name="Sykes S."/>
            <person name="White J."/>
            <person name="Yandava C."/>
            <person name="Burger G."/>
            <person name="Gray M.W."/>
            <person name="Holland P.W.H."/>
            <person name="King N."/>
            <person name="Lang F.B.F."/>
            <person name="Roger A.J."/>
            <person name="Ruiz-Trillo I."/>
            <person name="Haas B."/>
            <person name="Nusbaum C."/>
            <person name="Birren B."/>
        </authorList>
    </citation>
    <scope>NUCLEOTIDE SEQUENCE [LARGE SCALE GENOMIC DNA]</scope>
    <source>
        <strain evidence="1 2">JP610</strain>
    </source>
</reference>
<gene>
    <name evidence="1" type="ORF">SARC_17776</name>
</gene>
<organism evidence="1 2">
    <name type="scientific">Sphaeroforma arctica JP610</name>
    <dbReference type="NCBI Taxonomy" id="667725"/>
    <lineage>
        <taxon>Eukaryota</taxon>
        <taxon>Ichthyosporea</taxon>
        <taxon>Ichthyophonida</taxon>
        <taxon>Sphaeroforma</taxon>
    </lineage>
</organism>
<keyword evidence="2" id="KW-1185">Reference proteome</keyword>
<proteinExistence type="predicted"/>
<dbReference type="RefSeq" id="XP_014143613.1">
    <property type="nucleotide sequence ID" value="XM_014288138.1"/>
</dbReference>
<dbReference type="Proteomes" id="UP000054560">
    <property type="component" value="Unassembled WGS sequence"/>
</dbReference>
<evidence type="ECO:0000313" key="1">
    <source>
        <dbReference type="EMBL" id="KNC69711.1"/>
    </source>
</evidence>
<name>A0A0L0EZ79_9EUKA</name>
<dbReference type="GeneID" id="25918280"/>